<reference evidence="2" key="1">
    <citation type="submission" date="2015-12" db="EMBL/GenBank/DDBJ databases">
        <title>De novo transcriptome assembly of four potential Pierce s Disease insect vectors from Arizona vineyards.</title>
        <authorList>
            <person name="Tassone E.E."/>
        </authorList>
    </citation>
    <scope>NUCLEOTIDE SEQUENCE</scope>
</reference>
<dbReference type="EMBL" id="GEDC01002957">
    <property type="protein sequence ID" value="JAS34341.1"/>
    <property type="molecule type" value="Transcribed_RNA"/>
</dbReference>
<name>A0A1B6E8T2_9HEMI</name>
<protein>
    <submittedName>
        <fullName evidence="2">Uncharacterized protein</fullName>
    </submittedName>
</protein>
<proteinExistence type="predicted"/>
<feature type="transmembrane region" description="Helical" evidence="1">
    <location>
        <begin position="12"/>
        <end position="35"/>
    </location>
</feature>
<keyword evidence="1" id="KW-0472">Membrane</keyword>
<evidence type="ECO:0000313" key="2">
    <source>
        <dbReference type="EMBL" id="JAS34341.1"/>
    </source>
</evidence>
<gene>
    <name evidence="2" type="ORF">g.3845</name>
</gene>
<dbReference type="AlphaFoldDB" id="A0A1B6E8T2"/>
<feature type="non-terminal residue" evidence="2">
    <location>
        <position position="1"/>
    </location>
</feature>
<organism evidence="2">
    <name type="scientific">Clastoptera arizonana</name>
    <name type="common">Arizona spittle bug</name>
    <dbReference type="NCBI Taxonomy" id="38151"/>
    <lineage>
        <taxon>Eukaryota</taxon>
        <taxon>Metazoa</taxon>
        <taxon>Ecdysozoa</taxon>
        <taxon>Arthropoda</taxon>
        <taxon>Hexapoda</taxon>
        <taxon>Insecta</taxon>
        <taxon>Pterygota</taxon>
        <taxon>Neoptera</taxon>
        <taxon>Paraneoptera</taxon>
        <taxon>Hemiptera</taxon>
        <taxon>Auchenorrhyncha</taxon>
        <taxon>Cercopoidea</taxon>
        <taxon>Clastopteridae</taxon>
        <taxon>Clastoptera</taxon>
    </lineage>
</organism>
<accession>A0A1B6E8T2</accession>
<keyword evidence="1" id="KW-1133">Transmembrane helix</keyword>
<sequence length="184" mass="20986">SVIMLVEVCAMFSSMCNILVVLCTMFSMNMCSTLVDMNSTVYYKASMDFPGYDPPPIDEKIKNRLQSMCKNIRDMDQSISCIMANGTEADGGHLLEKLEAYNDEIQQLLASAKKHKLPTLCAAEDILENAGPKFMDAGINKTMLQMKLKWSDSEYHKFVQLQKITFKTWSILFSIIKEKRLWEV</sequence>
<feature type="non-terminal residue" evidence="2">
    <location>
        <position position="184"/>
    </location>
</feature>
<evidence type="ECO:0000256" key="1">
    <source>
        <dbReference type="SAM" id="Phobius"/>
    </source>
</evidence>
<keyword evidence="1" id="KW-0812">Transmembrane</keyword>